<dbReference type="EMBL" id="CP002062">
    <property type="protein sequence ID" value="ADJ14082.1"/>
    <property type="molecule type" value="Genomic_DNA"/>
</dbReference>
<dbReference type="InterPro" id="IPR011009">
    <property type="entry name" value="Kinase-like_dom_sf"/>
</dbReference>
<dbReference type="Proteomes" id="UP000011645">
    <property type="component" value="Unassembled WGS sequence"/>
</dbReference>
<dbReference type="RefSeq" id="WP_008417987.1">
    <property type="nucleotide sequence ID" value="NC_014297.1"/>
</dbReference>
<evidence type="ECO:0000313" key="2">
    <source>
        <dbReference type="EMBL" id="ADJ14082.1"/>
    </source>
</evidence>
<feature type="domain" description="Aminoglycoside phosphotransferase" evidence="1">
    <location>
        <begin position="125"/>
        <end position="282"/>
    </location>
</feature>
<dbReference type="STRING" id="795797.HacjB3_03455"/>
<proteinExistence type="predicted"/>
<dbReference type="Proteomes" id="UP000000390">
    <property type="component" value="Chromosome"/>
</dbReference>
<reference evidence="3 5" key="2">
    <citation type="journal article" date="2014" name="PLoS Genet.">
        <title>Phylogenetically driven sequencing of extremely halophilic archaea reveals strategies for static and dynamic osmo-response.</title>
        <authorList>
            <person name="Becker E.A."/>
            <person name="Seitzer P.M."/>
            <person name="Tritt A."/>
            <person name="Larsen D."/>
            <person name="Krusor M."/>
            <person name="Yao A.I."/>
            <person name="Wu D."/>
            <person name="Madern D."/>
            <person name="Eisen J.A."/>
            <person name="Darling A.E."/>
            <person name="Facciotti M.T."/>
        </authorList>
    </citation>
    <scope>NUCLEOTIDE SEQUENCE [LARGE SCALE GENOMIC DNA]</scope>
    <source>
        <strain evidence="3">B3</strain>
        <strain evidence="5">DSM 18796 / CECT 7217 / JCM 14584 / KCTC 4019 / B3</strain>
    </source>
</reference>
<dbReference type="OrthoDB" id="269382at2157"/>
<evidence type="ECO:0000259" key="1">
    <source>
        <dbReference type="Pfam" id="PF01636"/>
    </source>
</evidence>
<accession>D8J7W9</accession>
<dbReference type="PATRIC" id="fig|795797.18.peg.692"/>
<dbReference type="KEGG" id="hje:HacjB3_03455"/>
<dbReference type="HOGENOM" id="CLU_751438_0_0_2"/>
<evidence type="ECO:0000313" key="3">
    <source>
        <dbReference type="EMBL" id="ELY33874.1"/>
    </source>
</evidence>
<protein>
    <recommendedName>
        <fullName evidence="1">Aminoglycoside phosphotransferase domain-containing protein</fullName>
    </recommendedName>
</protein>
<reference evidence="2 4" key="1">
    <citation type="journal article" date="2010" name="J. Bacteriol.">
        <title>Complete genome sequence of Halalkalicoccus jeotgali B3(T), an extremely halophilic archaeon.</title>
        <authorList>
            <person name="Roh S.W."/>
            <person name="Nam Y.D."/>
            <person name="Nam S.H."/>
            <person name="Choi S.H."/>
            <person name="Park H.S."/>
            <person name="Bae J.W."/>
        </authorList>
    </citation>
    <scope>NUCLEOTIDE SEQUENCE [LARGE SCALE GENOMIC DNA]</scope>
    <source>
        <strain evidence="2">B3</strain>
        <strain evidence="4">DSM 18796 / CECT 7217 / JCM 14584 / KCTC 4019 / B3</strain>
    </source>
</reference>
<dbReference type="Pfam" id="PF01636">
    <property type="entry name" value="APH"/>
    <property type="match status" value="1"/>
</dbReference>
<dbReference type="SUPFAM" id="SSF56112">
    <property type="entry name" value="Protein kinase-like (PK-like)"/>
    <property type="match status" value="1"/>
</dbReference>
<dbReference type="AlphaFoldDB" id="D8J7W9"/>
<name>D8J7W9_HALJB</name>
<sequence>MGNAIETAPPRSFDREGIFDRIGAFYDYRGVTPAAERYMVLDTGSYNTYAFRPKAGAIEWVVDRVGGGGWKSLLGAGALRAALTVPELLPALPGIRSETLSVDAEDPFDVAVIGDRITLLGLEARRVCTIATDDPEKLRREIERRRRLPESINTPAMLEYDLEYPYVVKRYLDGRELDDPVEEWKLLLDALVQLTALYETDRHSVSTQDVLTGLETALSAAGQLDGLVRSGLELLGDLDLPPVLYRGPVHGDLHAGNLFVNDAVYVLDWEDVRTDYVIDDFFRPFVIHQYDAPVHRLFVQMMAGRGTGGDIAADYAREVGPLAYGDSETYSGLPLFYLLSLLADGGDHGSLRPPCREILSGVLSLYDG</sequence>
<dbReference type="GeneID" id="9418489"/>
<keyword evidence="5" id="KW-1185">Reference proteome</keyword>
<evidence type="ECO:0000313" key="5">
    <source>
        <dbReference type="Proteomes" id="UP000011645"/>
    </source>
</evidence>
<dbReference type="InterPro" id="IPR002575">
    <property type="entry name" value="Aminoglycoside_PTrfase"/>
</dbReference>
<organism evidence="2 4">
    <name type="scientific">Halalkalicoccus jeotgali (strain DSM 18796 / CECT 7217 / JCM 14584 / KCTC 4019 / B3)</name>
    <dbReference type="NCBI Taxonomy" id="795797"/>
    <lineage>
        <taxon>Archaea</taxon>
        <taxon>Methanobacteriati</taxon>
        <taxon>Methanobacteriota</taxon>
        <taxon>Stenosarchaea group</taxon>
        <taxon>Halobacteria</taxon>
        <taxon>Halobacteriales</taxon>
        <taxon>Halococcaceae</taxon>
        <taxon>Halalkalicoccus</taxon>
    </lineage>
</organism>
<evidence type="ECO:0000313" key="4">
    <source>
        <dbReference type="Proteomes" id="UP000000390"/>
    </source>
</evidence>
<gene>
    <name evidence="2" type="ordered locus">HacjB3_03455</name>
    <name evidence="3" type="ORF">C497_15852</name>
</gene>
<dbReference type="EMBL" id="AOHV01000042">
    <property type="protein sequence ID" value="ELY33874.1"/>
    <property type="molecule type" value="Genomic_DNA"/>
</dbReference>